<dbReference type="GO" id="GO:0004190">
    <property type="term" value="F:aspartic-type endopeptidase activity"/>
    <property type="evidence" value="ECO:0007669"/>
    <property type="project" value="UniProtKB-KW"/>
</dbReference>
<dbReference type="PANTHER" id="PTHR42648:SF31">
    <property type="entry name" value="RNA-DIRECTED DNA POLYMERASE"/>
    <property type="match status" value="1"/>
</dbReference>
<dbReference type="PROSITE" id="PS50994">
    <property type="entry name" value="INTEGRASE"/>
    <property type="match status" value="1"/>
</dbReference>
<dbReference type="GO" id="GO:0006508">
    <property type="term" value="P:proteolysis"/>
    <property type="evidence" value="ECO:0007669"/>
    <property type="project" value="UniProtKB-KW"/>
</dbReference>
<organism evidence="7 8">
    <name type="scientific">Nelumbo nucifera</name>
    <name type="common">Sacred lotus</name>
    <dbReference type="NCBI Taxonomy" id="4432"/>
    <lineage>
        <taxon>Eukaryota</taxon>
        <taxon>Viridiplantae</taxon>
        <taxon>Streptophyta</taxon>
        <taxon>Embryophyta</taxon>
        <taxon>Tracheophyta</taxon>
        <taxon>Spermatophyta</taxon>
        <taxon>Magnoliopsida</taxon>
        <taxon>Proteales</taxon>
        <taxon>Nelumbonaceae</taxon>
        <taxon>Nelumbo</taxon>
    </lineage>
</organism>
<keyword evidence="4" id="KW-0378">Hydrolase</keyword>
<dbReference type="InterPro" id="IPR012337">
    <property type="entry name" value="RNaseH-like_sf"/>
</dbReference>
<evidence type="ECO:0000256" key="4">
    <source>
        <dbReference type="ARBA" id="ARBA00022801"/>
    </source>
</evidence>
<dbReference type="Gene3D" id="3.30.420.10">
    <property type="entry name" value="Ribonuclease H-like superfamily/Ribonuclease H"/>
    <property type="match status" value="1"/>
</dbReference>
<dbReference type="Pfam" id="PF13976">
    <property type="entry name" value="gag_pre-integrs"/>
    <property type="match status" value="1"/>
</dbReference>
<evidence type="ECO:0000256" key="3">
    <source>
        <dbReference type="ARBA" id="ARBA00022750"/>
    </source>
</evidence>
<evidence type="ECO:0000256" key="2">
    <source>
        <dbReference type="ARBA" id="ARBA00022723"/>
    </source>
</evidence>
<dbReference type="PANTHER" id="PTHR42648">
    <property type="entry name" value="TRANSPOSASE, PUTATIVE-RELATED"/>
    <property type="match status" value="1"/>
</dbReference>
<protein>
    <recommendedName>
        <fullName evidence="6">Integrase catalytic domain-containing protein</fullName>
    </recommendedName>
</protein>
<proteinExistence type="predicted"/>
<dbReference type="SUPFAM" id="SSF56672">
    <property type="entry name" value="DNA/RNA polymerases"/>
    <property type="match status" value="1"/>
</dbReference>
<feature type="compositionally biased region" description="Low complexity" evidence="5">
    <location>
        <begin position="468"/>
        <end position="478"/>
    </location>
</feature>
<dbReference type="GO" id="GO:0003676">
    <property type="term" value="F:nucleic acid binding"/>
    <property type="evidence" value="ECO:0007669"/>
    <property type="project" value="InterPro"/>
</dbReference>
<dbReference type="Pfam" id="PF25597">
    <property type="entry name" value="SH3_retrovirus"/>
    <property type="match status" value="1"/>
</dbReference>
<dbReference type="InterPro" id="IPR013103">
    <property type="entry name" value="RVT_2"/>
</dbReference>
<evidence type="ECO:0000259" key="6">
    <source>
        <dbReference type="PROSITE" id="PS50994"/>
    </source>
</evidence>
<dbReference type="InterPro" id="IPR025724">
    <property type="entry name" value="GAG-pre-integrase_dom"/>
</dbReference>
<dbReference type="InterPro" id="IPR036397">
    <property type="entry name" value="RNaseH_sf"/>
</dbReference>
<dbReference type="InterPro" id="IPR057670">
    <property type="entry name" value="SH3_retrovirus"/>
</dbReference>
<dbReference type="Pfam" id="PF22936">
    <property type="entry name" value="Pol_BBD"/>
    <property type="match status" value="1"/>
</dbReference>
<comment type="caution">
    <text evidence="7">The sequence shown here is derived from an EMBL/GenBank/DDBJ whole genome shotgun (WGS) entry which is preliminary data.</text>
</comment>
<keyword evidence="1" id="KW-0645">Protease</keyword>
<dbReference type="Pfam" id="PF07727">
    <property type="entry name" value="RVT_2"/>
    <property type="match status" value="1"/>
</dbReference>
<dbReference type="GO" id="GO:0015074">
    <property type="term" value="P:DNA integration"/>
    <property type="evidence" value="ECO:0007669"/>
    <property type="project" value="InterPro"/>
</dbReference>
<evidence type="ECO:0000256" key="5">
    <source>
        <dbReference type="SAM" id="MobiDB-lite"/>
    </source>
</evidence>
<dbReference type="InterPro" id="IPR001584">
    <property type="entry name" value="Integrase_cat-core"/>
</dbReference>
<keyword evidence="2" id="KW-0479">Metal-binding</keyword>
<accession>A0A822ZBD1</accession>
<evidence type="ECO:0000256" key="1">
    <source>
        <dbReference type="ARBA" id="ARBA00022670"/>
    </source>
</evidence>
<evidence type="ECO:0000313" key="8">
    <source>
        <dbReference type="Proteomes" id="UP000607653"/>
    </source>
</evidence>
<keyword evidence="8" id="KW-1185">Reference proteome</keyword>
<reference evidence="7 8" key="1">
    <citation type="journal article" date="2020" name="Mol. Biol. Evol.">
        <title>Distinct Expression and Methylation Patterns for Genes with Different Fates following a Single Whole-Genome Duplication in Flowering Plants.</title>
        <authorList>
            <person name="Shi T."/>
            <person name="Rahmani R.S."/>
            <person name="Gugger P.F."/>
            <person name="Wang M."/>
            <person name="Li H."/>
            <person name="Zhang Y."/>
            <person name="Li Z."/>
            <person name="Wang Q."/>
            <person name="Van de Peer Y."/>
            <person name="Marchal K."/>
            <person name="Chen J."/>
        </authorList>
    </citation>
    <scope>NUCLEOTIDE SEQUENCE [LARGE SCALE GENOMIC DNA]</scope>
    <source>
        <tissue evidence="7">Leaf</tissue>
    </source>
</reference>
<dbReference type="GO" id="GO:0046872">
    <property type="term" value="F:metal ion binding"/>
    <property type="evidence" value="ECO:0007669"/>
    <property type="project" value="UniProtKB-KW"/>
</dbReference>
<feature type="domain" description="Integrase catalytic" evidence="6">
    <location>
        <begin position="198"/>
        <end position="370"/>
    </location>
</feature>
<dbReference type="InterPro" id="IPR039537">
    <property type="entry name" value="Retrotran_Ty1/copia-like"/>
</dbReference>
<dbReference type="InterPro" id="IPR054722">
    <property type="entry name" value="PolX-like_BBD"/>
</dbReference>
<dbReference type="Proteomes" id="UP000607653">
    <property type="component" value="Unassembled WGS sequence"/>
</dbReference>
<dbReference type="EMBL" id="DUZY01000005">
    <property type="protein sequence ID" value="DAD40346.1"/>
    <property type="molecule type" value="Genomic_DNA"/>
</dbReference>
<evidence type="ECO:0000313" key="7">
    <source>
        <dbReference type="EMBL" id="DAD40346.1"/>
    </source>
</evidence>
<dbReference type="InterPro" id="IPR043502">
    <property type="entry name" value="DNA/RNA_pol_sf"/>
</dbReference>
<sequence length="708" mass="81186">MANNKIPPIDDNKSHQTHWILDSGATDHITNSLSNFSTYAPVTNTHVVLPNNQKVSVSYIRTVIFSPNFVLHNVLYIPHFSFNLISTSKLTDSYPYCLIFQRNLCILQDHQRWKMIGLAKKVNGLYRLVLPSVSCNSSITCNYISIPFCNKPNATDIWHFRMGHLSNTRLKLLRELDHFISLPSSDYCSICHYAKQRKLSFPISQSTSANYFDLIHIDTWGPFSTPSFYGHKYLLTIVDDKSRYTWIYLMKTKSEARQHIQNFGFLIETQFSAKIKCIRSDNALEFNMPNFYASRGIVHQTTCVYTPQQNSIVERKHQHILNVARALRFQSQLSLSFWSDCICHAVYLINRTPSPIISNKTPFQLLYHTAPLFNHLKVFGCLCFASTLDTNRSKFDTRADPCVFLGYPSATKGFRLYNFRTKKVIISRDVHFHEYSFPFYSNPLLTDNSDFVPPTEYEVPLAEPSPPSFTSSPTNFPFLNPSPPLTTSDNTTIDSSPSTNISPDAIQSTHPKTQPRRSSRPHTLPSYLDQYHCQIPNLKSNSIFKASNPHPISSTYSTHKLSYSHRIFATKISQTKDPKTYNEAIKSQCWKDAMALEIKALEQNNTWVLTDLPTGKRLIGCKWIFKTKYHADGSIERYKARLVANGYTQQNGIDYLDTFSLVAKITTIRTLFAVAAIKNWHLHQLDINNAFLHGDLHEEVYMTPSPRF</sequence>
<dbReference type="SUPFAM" id="SSF53098">
    <property type="entry name" value="Ribonuclease H-like"/>
    <property type="match status" value="1"/>
</dbReference>
<feature type="region of interest" description="Disordered" evidence="5">
    <location>
        <begin position="456"/>
        <end position="523"/>
    </location>
</feature>
<name>A0A822ZBD1_NELNU</name>
<gene>
    <name evidence="7" type="ORF">HUJ06_014669</name>
</gene>
<feature type="compositionally biased region" description="Polar residues" evidence="5">
    <location>
        <begin position="485"/>
        <end position="512"/>
    </location>
</feature>
<dbReference type="AlphaFoldDB" id="A0A822ZBD1"/>
<keyword evidence="3" id="KW-0064">Aspartyl protease</keyword>